<feature type="transmembrane region" description="Helical" evidence="5">
    <location>
        <begin position="236"/>
        <end position="262"/>
    </location>
</feature>
<evidence type="ECO:0000313" key="6">
    <source>
        <dbReference type="EMBL" id="TAA20124.1"/>
    </source>
</evidence>
<dbReference type="AlphaFoldDB" id="A0A4Q8L524"/>
<feature type="transmembrane region" description="Helical" evidence="5">
    <location>
        <begin position="43"/>
        <end position="62"/>
    </location>
</feature>
<dbReference type="Pfam" id="PF01226">
    <property type="entry name" value="Form_Nir_trans"/>
    <property type="match status" value="1"/>
</dbReference>
<dbReference type="EMBL" id="SHMC01000011">
    <property type="protein sequence ID" value="TAA20124.1"/>
    <property type="molecule type" value="Genomic_DNA"/>
</dbReference>
<sequence>MAEPVAELDNVREEELEERAPSKAAAVHERISRQGEKELAREFFALFWSAIAAGMTMSMSFLGRALLQAYLPDAPAAFLIEAAGYALGFVFVISAGQQLFTENTITPVLPVMRNFSLYSLGRLLRLWGIVLLGNLVGGFIAAAVFAWLPMFTPEVDKALLEIGLHLGQVPLSTTFGTAVLAGWLIATLVWMLHAIEQNKLAMIVIVTWLMGVAGVAHVVVGTIEVMYVILLGQAQVWPSLVGVVLPALVGNVLGGTFIFALMSHAQVKADVE</sequence>
<evidence type="ECO:0000256" key="3">
    <source>
        <dbReference type="ARBA" id="ARBA00022989"/>
    </source>
</evidence>
<dbReference type="InterPro" id="IPR023271">
    <property type="entry name" value="Aquaporin-like"/>
</dbReference>
<accession>A0A4Q8L524</accession>
<dbReference type="Gene3D" id="1.20.1080.10">
    <property type="entry name" value="Glycerol uptake facilitator protein"/>
    <property type="match status" value="1"/>
</dbReference>
<dbReference type="RefSeq" id="WP_130553019.1">
    <property type="nucleotide sequence ID" value="NZ_SHMC01000011.1"/>
</dbReference>
<comment type="caution">
    <text evidence="6">The sequence shown here is derived from an EMBL/GenBank/DDBJ whole genome shotgun (WGS) entry which is preliminary data.</text>
</comment>
<dbReference type="Proteomes" id="UP000292627">
    <property type="component" value="Unassembled WGS sequence"/>
</dbReference>
<feature type="transmembrane region" description="Helical" evidence="5">
    <location>
        <begin position="74"/>
        <end position="93"/>
    </location>
</feature>
<reference evidence="6 7" key="1">
    <citation type="submission" date="2019-02" db="EMBL/GenBank/DDBJ databases">
        <title>WGS of Pseudoxanthomonas species novum from clinical isolates.</title>
        <authorList>
            <person name="Bernier A.-M."/>
            <person name="Bernard K."/>
            <person name="Vachon A."/>
        </authorList>
    </citation>
    <scope>NUCLEOTIDE SEQUENCE [LARGE SCALE GENOMIC DNA]</scope>
    <source>
        <strain evidence="6 7">NML171200</strain>
    </source>
</reference>
<keyword evidence="3 5" id="KW-1133">Transmembrane helix</keyword>
<comment type="subcellular location">
    <subcellularLocation>
        <location evidence="1">Membrane</location>
        <topology evidence="1">Multi-pass membrane protein</topology>
    </subcellularLocation>
</comment>
<protein>
    <submittedName>
        <fullName evidence="6">Formate/nitrite transporter family protein</fullName>
    </submittedName>
</protein>
<dbReference type="InterPro" id="IPR000292">
    <property type="entry name" value="For/NO2_transpt"/>
</dbReference>
<evidence type="ECO:0000256" key="2">
    <source>
        <dbReference type="ARBA" id="ARBA00022692"/>
    </source>
</evidence>
<evidence type="ECO:0000256" key="5">
    <source>
        <dbReference type="SAM" id="Phobius"/>
    </source>
</evidence>
<evidence type="ECO:0000256" key="4">
    <source>
        <dbReference type="ARBA" id="ARBA00023136"/>
    </source>
</evidence>
<evidence type="ECO:0000256" key="1">
    <source>
        <dbReference type="ARBA" id="ARBA00004141"/>
    </source>
</evidence>
<keyword evidence="4 5" id="KW-0472">Membrane</keyword>
<dbReference type="GO" id="GO:0015499">
    <property type="term" value="F:formate transmembrane transporter activity"/>
    <property type="evidence" value="ECO:0007669"/>
    <property type="project" value="TreeGrafter"/>
</dbReference>
<feature type="transmembrane region" description="Helical" evidence="5">
    <location>
        <begin position="123"/>
        <end position="148"/>
    </location>
</feature>
<name>A0A4Q8L524_9GAMM</name>
<keyword evidence="2 5" id="KW-0812">Transmembrane</keyword>
<gene>
    <name evidence="6" type="ORF">EA660_19015</name>
</gene>
<dbReference type="GO" id="GO:0005886">
    <property type="term" value="C:plasma membrane"/>
    <property type="evidence" value="ECO:0007669"/>
    <property type="project" value="TreeGrafter"/>
</dbReference>
<dbReference type="PANTHER" id="PTHR30520">
    <property type="entry name" value="FORMATE TRANSPORTER-RELATED"/>
    <property type="match status" value="1"/>
</dbReference>
<organism evidence="6 7">
    <name type="scientific">Pseudoxanthomonas winnipegensis</name>
    <dbReference type="NCBI Taxonomy" id="2480810"/>
    <lineage>
        <taxon>Bacteria</taxon>
        <taxon>Pseudomonadati</taxon>
        <taxon>Pseudomonadota</taxon>
        <taxon>Gammaproteobacteria</taxon>
        <taxon>Lysobacterales</taxon>
        <taxon>Lysobacteraceae</taxon>
        <taxon>Pseudoxanthomonas</taxon>
    </lineage>
</organism>
<evidence type="ECO:0000313" key="7">
    <source>
        <dbReference type="Proteomes" id="UP000292627"/>
    </source>
</evidence>
<proteinExistence type="predicted"/>
<dbReference type="OrthoDB" id="9786493at2"/>
<dbReference type="PANTHER" id="PTHR30520:SF2">
    <property type="entry name" value="INNER MEMBRANE PROTEIN YFDC"/>
    <property type="match status" value="1"/>
</dbReference>
<feature type="transmembrane region" description="Helical" evidence="5">
    <location>
        <begin position="203"/>
        <end position="230"/>
    </location>
</feature>
<feature type="transmembrane region" description="Helical" evidence="5">
    <location>
        <begin position="168"/>
        <end position="191"/>
    </location>
</feature>